<sequence>MKEKSELDKLKDDVHYLIVAHCKYKDMSMYDRALKQFQEDINYGQLEEMSYNERFAFLFGFETSLKAIDNAIKLNEQLKENPEMVEWPTWANPDDYRY</sequence>
<protein>
    <submittedName>
        <fullName evidence="1">Uncharacterized protein</fullName>
    </submittedName>
</protein>
<accession>A0A8S5P8H4</accession>
<name>A0A8S5P8H4_9CAUD</name>
<proteinExistence type="predicted"/>
<organism evidence="1">
    <name type="scientific">Siphoviridae sp. ctGiO6</name>
    <dbReference type="NCBI Taxonomy" id="2825415"/>
    <lineage>
        <taxon>Viruses</taxon>
        <taxon>Duplodnaviria</taxon>
        <taxon>Heunggongvirae</taxon>
        <taxon>Uroviricota</taxon>
        <taxon>Caudoviricetes</taxon>
    </lineage>
</organism>
<dbReference type="EMBL" id="BK015350">
    <property type="protein sequence ID" value="DAE02731.1"/>
    <property type="molecule type" value="Genomic_DNA"/>
</dbReference>
<evidence type="ECO:0000313" key="1">
    <source>
        <dbReference type="EMBL" id="DAE02731.1"/>
    </source>
</evidence>
<reference evidence="1" key="1">
    <citation type="journal article" date="2021" name="Proc. Natl. Acad. Sci. U.S.A.">
        <title>A Catalog of Tens of Thousands of Viruses from Human Metagenomes Reveals Hidden Associations with Chronic Diseases.</title>
        <authorList>
            <person name="Tisza M.J."/>
            <person name="Buck C.B."/>
        </authorList>
    </citation>
    <scope>NUCLEOTIDE SEQUENCE</scope>
    <source>
        <strain evidence="1">CtGiO6</strain>
    </source>
</reference>